<reference evidence="2 3" key="1">
    <citation type="journal article" date="2023" name="Arcadia Sci">
        <title>De novo assembly of a long-read Amblyomma americanum tick genome.</title>
        <authorList>
            <person name="Chou S."/>
            <person name="Poskanzer K.E."/>
            <person name="Rollins M."/>
            <person name="Thuy-Boun P.S."/>
        </authorList>
    </citation>
    <scope>NUCLEOTIDE SEQUENCE [LARGE SCALE GENOMIC DNA]</scope>
    <source>
        <strain evidence="2">F_SG_1</strain>
        <tissue evidence="2">Salivary glands</tissue>
    </source>
</reference>
<evidence type="ECO:0000256" key="1">
    <source>
        <dbReference type="ARBA" id="ARBA00022737"/>
    </source>
</evidence>
<accession>A0AAQ4EKR1</accession>
<evidence type="ECO:0000313" key="2">
    <source>
        <dbReference type="EMBL" id="KAK8775250.1"/>
    </source>
</evidence>
<name>A0AAQ4EKR1_AMBAM</name>
<sequence>MMICSELTGDDIVEAIKDGKAAKEDSREEQSAGETRIVRTGEAAAAFRRYAAAPCVAPGFRYGTCGKLAVIKRQKWSVSSRTTAVDLRGGSDSSRLPAAHFRQPSPPACARLNACQGNLRPSNAVTMAPKDSALYQHAAYLRDLSPRVFSSADMAYARLQELEEILWSRGANLKARCVPGHPLGCELQNQLEQWNPILGQIHAQLGIRDCSGELFVAVVPSGEGGAFGPNCGEERAIILFHWLLVNHSCVTAIRVEEWGCLFFRLSEGLLVDGVAKCTRLRSLELCAERFPGQYEQLLNAVLLVPDLEEIICPAIHVVRDGRNINLLAKLIAKNAKLHRFVVERFIPRGWDPPGMSCISEALKTNAAISDLCLDVTVLKEEEYHPFCEGLKELRSLKSLHLVATRETSTLNLAAIAEVVEASKTLTALQLTDFYIETSDVWALTRSLSIAGTVEELAIVSCSGWSANETGVILTEPGYEDEYPGFCIPYHLCFHMVRTLTSLRKLRLPFPFFLNDKRRLFEALNTNRSIEEVRFDVGRQPFRVVRDTGNGWIIEIVGVCHPLYERVSEGARVRSFDMPAGETAVDAETLLHFTQICTLNELTTLSVGDICMSPTIQAEHAEVLAQFLRETKTLNEVEMNFYARRAQSHVLLDALRHNTSITVLVVECWCLCERTTGLLVDIVCSSKKIRAFTYNWASGEGPQKFFFMLAKAIQTNCTILSVKPCRSHAAARHLDRIEEVLARNKALPFRAAWFVTGRTVDKRGAEALELLGPDPVVVSKVREMLSMGEIEAEEATRRKLSDLDDMNAFMRAAGVVRESVVCDGRPSLDALPFFCWLHLRRYLRVADIVDQPGMR</sequence>
<gene>
    <name evidence="2" type="ORF">V5799_031405</name>
</gene>
<dbReference type="InterPro" id="IPR052201">
    <property type="entry name" value="LRR-containing_regulator"/>
</dbReference>
<evidence type="ECO:0000313" key="3">
    <source>
        <dbReference type="Proteomes" id="UP001321473"/>
    </source>
</evidence>
<dbReference type="EMBL" id="JARKHS020014323">
    <property type="protein sequence ID" value="KAK8775250.1"/>
    <property type="molecule type" value="Genomic_DNA"/>
</dbReference>
<keyword evidence="3" id="KW-1185">Reference proteome</keyword>
<keyword evidence="1" id="KW-0677">Repeat</keyword>
<organism evidence="2 3">
    <name type="scientific">Amblyomma americanum</name>
    <name type="common">Lone star tick</name>
    <dbReference type="NCBI Taxonomy" id="6943"/>
    <lineage>
        <taxon>Eukaryota</taxon>
        <taxon>Metazoa</taxon>
        <taxon>Ecdysozoa</taxon>
        <taxon>Arthropoda</taxon>
        <taxon>Chelicerata</taxon>
        <taxon>Arachnida</taxon>
        <taxon>Acari</taxon>
        <taxon>Parasitiformes</taxon>
        <taxon>Ixodida</taxon>
        <taxon>Ixodoidea</taxon>
        <taxon>Ixodidae</taxon>
        <taxon>Amblyomminae</taxon>
        <taxon>Amblyomma</taxon>
    </lineage>
</organism>
<dbReference type="InterPro" id="IPR032675">
    <property type="entry name" value="LRR_dom_sf"/>
</dbReference>
<comment type="caution">
    <text evidence="2">The sequence shown here is derived from an EMBL/GenBank/DDBJ whole genome shotgun (WGS) entry which is preliminary data.</text>
</comment>
<protein>
    <recommendedName>
        <fullName evidence="4">Ran gtpase-activating protein</fullName>
    </recommendedName>
</protein>
<dbReference type="PANTHER" id="PTHR24111">
    <property type="entry name" value="LEUCINE-RICH REPEAT-CONTAINING PROTEIN 34"/>
    <property type="match status" value="1"/>
</dbReference>
<dbReference type="Gene3D" id="3.80.10.10">
    <property type="entry name" value="Ribonuclease Inhibitor"/>
    <property type="match status" value="2"/>
</dbReference>
<dbReference type="SUPFAM" id="SSF52047">
    <property type="entry name" value="RNI-like"/>
    <property type="match status" value="1"/>
</dbReference>
<dbReference type="Proteomes" id="UP001321473">
    <property type="component" value="Unassembled WGS sequence"/>
</dbReference>
<evidence type="ECO:0008006" key="4">
    <source>
        <dbReference type="Google" id="ProtNLM"/>
    </source>
</evidence>
<dbReference type="AlphaFoldDB" id="A0AAQ4EKR1"/>
<dbReference type="PANTHER" id="PTHR24111:SF0">
    <property type="entry name" value="LEUCINE-RICH REPEAT-CONTAINING PROTEIN"/>
    <property type="match status" value="1"/>
</dbReference>
<proteinExistence type="predicted"/>